<keyword evidence="5 6" id="KW-0472">Membrane</keyword>
<evidence type="ECO:0000256" key="5">
    <source>
        <dbReference type="ARBA" id="ARBA00023136"/>
    </source>
</evidence>
<evidence type="ECO:0000313" key="7">
    <source>
        <dbReference type="EMBL" id="CDG47835.1"/>
    </source>
</evidence>
<name>A0A068RAY1_9GAMM</name>
<comment type="function">
    <text evidence="6">Catalyzes the synthesis of Und-PP-GlcNAc-ManNAcA-Fuc4NAc (Lipid III), the third lipid-linked intermediate involved in ECA synthesis.</text>
</comment>
<comment type="similarity">
    <text evidence="6">Belongs to the glycosyltransferase 56 family.</text>
</comment>
<protein>
    <recommendedName>
        <fullName evidence="6">TDP-N-acetylfucosamine:lipid II N-acetylfucosaminyltransferase</fullName>
        <ecNumber evidence="6">2.4.1.325</ecNumber>
    </recommendedName>
    <alternativeName>
        <fullName evidence="6">4-alpha-L-fucosyltransferase</fullName>
    </alternativeName>
    <alternativeName>
        <fullName evidence="6">TDP-Fuc4NAc:lipid II Fuc4NAc transferase</fullName>
        <shortName evidence="6">Fuc4NAc transferase</shortName>
    </alternativeName>
</protein>
<evidence type="ECO:0000256" key="4">
    <source>
        <dbReference type="ARBA" id="ARBA00022679"/>
    </source>
</evidence>
<keyword evidence="2 6" id="KW-0997">Cell inner membrane</keyword>
<dbReference type="NCBIfam" id="NF002753">
    <property type="entry name" value="PRK02797.1-2"/>
    <property type="match status" value="1"/>
</dbReference>
<dbReference type="GO" id="GO:0102031">
    <property type="term" value="F:4-acetamido-4,6-dideoxy-D-galactose transferase activity"/>
    <property type="evidence" value="ECO:0007669"/>
    <property type="project" value="UniProtKB-EC"/>
</dbReference>
<dbReference type="AlphaFoldDB" id="A0A068RAY1"/>
<evidence type="ECO:0000256" key="1">
    <source>
        <dbReference type="ARBA" id="ARBA00022475"/>
    </source>
</evidence>
<comment type="pathway">
    <text evidence="6">Bacterial outer membrane biogenesis; enterobacterial common antigen biosynthesis.</text>
</comment>
<sequence length="361" mass="41174">MTTLIHVLGSDIPHHNQTVLRFFNDVLVPWLPTEQTRHFMVAAKDVTALGEFPTLSIAAFADKKSLAQAVIAHAQADRYARFFWHGQFNARLWLALLSGKIKARQVSWHVWGADLYEDATHWKFRLFYRLRRMAQSRVANIFATRGDMLYYRQRHPRVPASLLYFPTRGVPALAGINGEKSQAGPMTILVGNSGDRSNRHIYALEAIHQQFGADVRVILPMGYPTNNDAYLEQVRVAGLQRFSEKNLQLLTQQVAFEDYLNILRECDLGYFIFNRQQGIGTLCLLIQFGVPFVLSRQNPFWQDLAEQHLPVLFYGDPLDPAVVREAQRQLASVDKQTIAFFDPNYLNGWQQALALATRGTS</sequence>
<comment type="catalytic activity">
    <reaction evidence="6">
        <text>beta-D-ManNAcA-(1-&gt;4)-alpha-D-GlcNAc-di-trans,octa-cis-undecaprenyl diphosphate + dTDP-4-acetamido-4,6-dideoxy-alpha-D-galactose = alpha-D-FucNAc4-(1-&gt;4)-beta-D-ManNAcA-(1-&gt;4)-D-GlcNAc-undecaprenyl diphosphate + dTDP + H(+)</text>
        <dbReference type="Rhea" id="RHEA:28759"/>
        <dbReference type="ChEBI" id="CHEBI:15378"/>
        <dbReference type="ChEBI" id="CHEBI:58369"/>
        <dbReference type="ChEBI" id="CHEBI:61495"/>
        <dbReference type="ChEBI" id="CHEBI:61496"/>
        <dbReference type="ChEBI" id="CHEBI:68493"/>
        <dbReference type="EC" id="2.4.1.325"/>
    </reaction>
</comment>
<evidence type="ECO:0000256" key="3">
    <source>
        <dbReference type="ARBA" id="ARBA00022676"/>
    </source>
</evidence>
<keyword evidence="1 6" id="KW-1003">Cell membrane</keyword>
<dbReference type="GO" id="GO:0005886">
    <property type="term" value="C:plasma membrane"/>
    <property type="evidence" value="ECO:0007669"/>
    <property type="project" value="UniProtKB-SubCell"/>
</dbReference>
<dbReference type="EC" id="2.4.1.325" evidence="6"/>
<keyword evidence="3 6" id="KW-0328">Glycosyltransferase</keyword>
<dbReference type="UniPathway" id="UPA00566"/>
<reference evidence="7" key="1">
    <citation type="submission" date="2013-06" db="EMBL/GenBank/DDBJ databases">
        <authorList>
            <person name="Mazano-Marin A."/>
        </authorList>
    </citation>
    <scope>NUCLEOTIDE SEQUENCE</scope>
    <source>
        <strain evidence="7">SCt-VLC</strain>
    </source>
</reference>
<gene>
    <name evidence="6 7" type="primary">wecF</name>
    <name evidence="6" type="synonym">rffT</name>
    <name evidence="7" type="ORF">SCTVLC_1110</name>
</gene>
<reference evidence="7" key="2">
    <citation type="journal article" date="2014" name="Genome Biol. Evol.">
        <title>Settling down: the genome of Serratia symbiotica from the aphid Cinara tujafilina zooms in on the process of accommodation to a cooperative intracellular life.</title>
        <authorList>
            <person name="Manzano-Marin A."/>
            <person name="Latorre A."/>
        </authorList>
    </citation>
    <scope>NUCLEOTIDE SEQUENCE</scope>
    <source>
        <strain evidence="7">SCt-VLC</strain>
    </source>
</reference>
<comment type="subcellular location">
    <subcellularLocation>
        <location evidence="6">Cell inner membrane</location>
        <topology evidence="6">Peripheral membrane protein</topology>
    </subcellularLocation>
</comment>
<keyword evidence="4 6" id="KW-0808">Transferase</keyword>
<organism evidence="7">
    <name type="scientific">Serratia symbiotica SCt-VLC</name>
    <dbReference type="NCBI Taxonomy" id="1347341"/>
    <lineage>
        <taxon>Bacteria</taxon>
        <taxon>Pseudomonadati</taxon>
        <taxon>Pseudomonadota</taxon>
        <taxon>Gammaproteobacteria</taxon>
        <taxon>Enterobacterales</taxon>
        <taxon>Yersiniaceae</taxon>
        <taxon>Serratia</taxon>
        <taxon>Serratia symbiotica</taxon>
    </lineage>
</organism>
<dbReference type="InterPro" id="IPR009993">
    <property type="entry name" value="WecF"/>
</dbReference>
<accession>A0A068RAY1</accession>
<evidence type="ECO:0000256" key="6">
    <source>
        <dbReference type="HAMAP-Rule" id="MF_01002"/>
    </source>
</evidence>
<dbReference type="RefSeq" id="WP_061770274.1">
    <property type="nucleotide sequence ID" value="NZ_FR904233.1"/>
</dbReference>
<dbReference type="GO" id="GO:0008417">
    <property type="term" value="F:fucosyltransferase activity"/>
    <property type="evidence" value="ECO:0007669"/>
    <property type="project" value="InterPro"/>
</dbReference>
<dbReference type="Pfam" id="PF07429">
    <property type="entry name" value="Glyco_transf_56"/>
    <property type="match status" value="1"/>
</dbReference>
<dbReference type="HAMAP" id="MF_01002">
    <property type="entry name" value="WecF_RffT"/>
    <property type="match status" value="1"/>
</dbReference>
<dbReference type="GO" id="GO:0009246">
    <property type="term" value="P:enterobacterial common antigen biosynthetic process"/>
    <property type="evidence" value="ECO:0007669"/>
    <property type="project" value="UniProtKB-UniRule"/>
</dbReference>
<dbReference type="EMBL" id="FR904233">
    <property type="protein sequence ID" value="CDG47835.1"/>
    <property type="molecule type" value="Genomic_DNA"/>
</dbReference>
<proteinExistence type="inferred from homology"/>
<evidence type="ECO:0000256" key="2">
    <source>
        <dbReference type="ARBA" id="ARBA00022519"/>
    </source>
</evidence>
<dbReference type="OrthoDB" id="6532169at2"/>